<evidence type="ECO:0000313" key="2">
    <source>
        <dbReference type="Proteomes" id="UP000805649"/>
    </source>
</evidence>
<evidence type="ECO:0000313" key="1">
    <source>
        <dbReference type="EMBL" id="KAL0939680.1"/>
    </source>
</evidence>
<sequence length="375" mass="43482">MESRISLAQKPTDGPVYDALRFAWAICKSVNDRVRNRKKKSKRSSEQRSDEWDLLEGGTVRTSSLLNKYEGPGTKSITEDKENSNPLRKNKVASHKKKHVPLVIPTIVLTTPEGETIVGKDIPKGRRVQGRSSTYTEQWLSYVRNCETHLLPITKSVQKGLVDDAKEARKNEAIEKEEQEKRESELRQKEEQERLKQEKRRQSQAAGFSLADVKNRINGNQKEVLELDLLRKERQIQGLKHFEQQELYKSQQKEPQGASMEAAARKRSRQERRDVVASQWETTRCEAQTHREKKHDLVTNRRGATGQKFWDEMGEMDRAQAAAEERLEQLKKELYELCIESEDDDNENEEAVAFDDDNVVGDDDEVNELWEYEMI</sequence>
<dbReference type="EMBL" id="VUJX02000003">
    <property type="protein sequence ID" value="KAL0939680.1"/>
    <property type="molecule type" value="Genomic_DNA"/>
</dbReference>
<reference evidence="1 2" key="1">
    <citation type="journal article" date="2020" name="Phytopathology">
        <title>Genome Sequence Resources of Colletotrichum truncatum, C. plurivorum, C. musicola, and C. sojae: Four Species Pathogenic to Soybean (Glycine max).</title>
        <authorList>
            <person name="Rogerio F."/>
            <person name="Boufleur T.R."/>
            <person name="Ciampi-Guillardi M."/>
            <person name="Sukno S.A."/>
            <person name="Thon M.R."/>
            <person name="Massola Junior N.S."/>
            <person name="Baroncelli R."/>
        </authorList>
    </citation>
    <scope>NUCLEOTIDE SEQUENCE [LARGE SCALE GENOMIC DNA]</scope>
    <source>
        <strain evidence="1 2">CMES1059</strain>
    </source>
</reference>
<organism evidence="1 2">
    <name type="scientific">Colletotrichum truncatum</name>
    <name type="common">Anthracnose fungus</name>
    <name type="synonym">Colletotrichum capsici</name>
    <dbReference type="NCBI Taxonomy" id="5467"/>
    <lineage>
        <taxon>Eukaryota</taxon>
        <taxon>Fungi</taxon>
        <taxon>Dikarya</taxon>
        <taxon>Ascomycota</taxon>
        <taxon>Pezizomycotina</taxon>
        <taxon>Sordariomycetes</taxon>
        <taxon>Hypocreomycetidae</taxon>
        <taxon>Glomerellales</taxon>
        <taxon>Glomerellaceae</taxon>
        <taxon>Colletotrichum</taxon>
        <taxon>Colletotrichum truncatum species complex</taxon>
    </lineage>
</organism>
<proteinExistence type="predicted"/>
<protein>
    <submittedName>
        <fullName evidence="1">Uncharacterized protein</fullName>
    </submittedName>
</protein>
<name>A0ACC3Z6I9_COLTU</name>
<dbReference type="Proteomes" id="UP000805649">
    <property type="component" value="Unassembled WGS sequence"/>
</dbReference>
<keyword evidence="2" id="KW-1185">Reference proteome</keyword>
<accession>A0ACC3Z6I9</accession>
<comment type="caution">
    <text evidence="1">The sequence shown here is derived from an EMBL/GenBank/DDBJ whole genome shotgun (WGS) entry which is preliminary data.</text>
</comment>
<gene>
    <name evidence="1" type="ORF">CTRU02_206290</name>
</gene>